<gene>
    <name evidence="2" type="ORF">NESM_000172200</name>
</gene>
<comment type="caution">
    <text evidence="2">The sequence shown here is derived from an EMBL/GenBank/DDBJ whole genome shotgun (WGS) entry which is preliminary data.</text>
</comment>
<name>A0AAW0F3J4_9TRYP</name>
<feature type="region of interest" description="Disordered" evidence="1">
    <location>
        <begin position="276"/>
        <end position="296"/>
    </location>
</feature>
<dbReference type="Proteomes" id="UP001430356">
    <property type="component" value="Unassembled WGS sequence"/>
</dbReference>
<evidence type="ECO:0000313" key="2">
    <source>
        <dbReference type="EMBL" id="KAK7201115.1"/>
    </source>
</evidence>
<evidence type="ECO:0000256" key="1">
    <source>
        <dbReference type="SAM" id="MobiDB-lite"/>
    </source>
</evidence>
<protein>
    <submittedName>
        <fullName evidence="2">Uncharacterized protein</fullName>
    </submittedName>
</protein>
<proteinExistence type="predicted"/>
<keyword evidence="3" id="KW-1185">Reference proteome</keyword>
<dbReference type="EMBL" id="JAECZO010000011">
    <property type="protein sequence ID" value="KAK7201115.1"/>
    <property type="molecule type" value="Genomic_DNA"/>
</dbReference>
<reference evidence="2 3" key="1">
    <citation type="journal article" date="2021" name="MBio">
        <title>A New Model Trypanosomatid, Novymonas esmeraldas: Genomic Perception of Its 'Candidatus Pandoraea novymonadis' Endosymbiont.</title>
        <authorList>
            <person name="Zakharova A."/>
            <person name="Saura A."/>
            <person name="Butenko A."/>
            <person name="Podesvova L."/>
            <person name="Warmusova S."/>
            <person name="Kostygov A.Y."/>
            <person name="Nenarokova A."/>
            <person name="Lukes J."/>
            <person name="Opperdoes F.R."/>
            <person name="Yurchenko V."/>
        </authorList>
    </citation>
    <scope>NUCLEOTIDE SEQUENCE [LARGE SCALE GENOMIC DNA]</scope>
    <source>
        <strain evidence="2 3">E262AT.01</strain>
    </source>
</reference>
<dbReference type="AlphaFoldDB" id="A0AAW0F3J4"/>
<accession>A0AAW0F3J4</accession>
<evidence type="ECO:0000313" key="3">
    <source>
        <dbReference type="Proteomes" id="UP001430356"/>
    </source>
</evidence>
<organism evidence="2 3">
    <name type="scientific">Novymonas esmeraldas</name>
    <dbReference type="NCBI Taxonomy" id="1808958"/>
    <lineage>
        <taxon>Eukaryota</taxon>
        <taxon>Discoba</taxon>
        <taxon>Euglenozoa</taxon>
        <taxon>Kinetoplastea</taxon>
        <taxon>Metakinetoplastina</taxon>
        <taxon>Trypanosomatida</taxon>
        <taxon>Trypanosomatidae</taxon>
        <taxon>Novymonas</taxon>
    </lineage>
</organism>
<sequence length="353" mass="38239">MPAPTVHTAFGVEDFRIDARFLSSVAFLCSPDKPVETSTVIGNYALSEICVSETEAGDINMYLDTLRSPGQASYVSKVIAQIHVAAEQSRNRAAAEAADAMEVEFARFKQVFFLRVRSYEVLRVDTHESIGRIVTFPDQISDDYGNNLDPHSEQGISKTTVERAKGAENLPTIYVGHAQGAAMAEICACAAGRQAIIFDGTTLSELLVHNAVQQGRVHLDALDGDAQKEWSILHYRTAASASRQDATAKVTIAAAKKIDAEEKAARDAAIAAKAADGKKNGEVKSKDEAAKEAEQQKAAENWLKKSEWNTIAGIIPAVAQTRFTRTGRYNAKALSDMILDYTASMQAAHDPYA</sequence>